<keyword evidence="2" id="KW-1185">Reference proteome</keyword>
<dbReference type="Proteomes" id="UP000050509">
    <property type="component" value="Unassembled WGS sequence"/>
</dbReference>
<dbReference type="AlphaFoldDB" id="A0A0P9FDX8"/>
<protein>
    <submittedName>
        <fullName evidence="1">Uncharacterized protein</fullName>
    </submittedName>
</protein>
<organism evidence="1 2">
    <name type="scientific">Kouleothrix aurantiaca</name>
    <dbReference type="NCBI Taxonomy" id="186479"/>
    <lineage>
        <taxon>Bacteria</taxon>
        <taxon>Bacillati</taxon>
        <taxon>Chloroflexota</taxon>
        <taxon>Chloroflexia</taxon>
        <taxon>Chloroflexales</taxon>
        <taxon>Roseiflexineae</taxon>
        <taxon>Roseiflexaceae</taxon>
        <taxon>Kouleothrix</taxon>
    </lineage>
</organism>
<comment type="caution">
    <text evidence="1">The sequence shown here is derived from an EMBL/GenBank/DDBJ whole genome shotgun (WGS) entry which is preliminary data.</text>
</comment>
<name>A0A0P9FDX8_9CHLR</name>
<evidence type="ECO:0000313" key="2">
    <source>
        <dbReference type="Proteomes" id="UP000050509"/>
    </source>
</evidence>
<dbReference type="EMBL" id="LJCR01000002">
    <property type="protein sequence ID" value="KPV54999.1"/>
    <property type="molecule type" value="Genomic_DNA"/>
</dbReference>
<accession>A0A0P9FDX8</accession>
<sequence>MIPVAQLRAVRQLSGRDRDMSVAGLELRRRHIHAGNRGQIGEVATLKLCGFLLEVCANERDLRGVTGIVGDHLLSAAVVVRLKDLGRRIKIERHHLCAAPGNLGLSTA</sequence>
<evidence type="ECO:0000313" key="1">
    <source>
        <dbReference type="EMBL" id="KPV54999.1"/>
    </source>
</evidence>
<proteinExistence type="predicted"/>
<reference evidence="1 2" key="1">
    <citation type="submission" date="2015-09" db="EMBL/GenBank/DDBJ databases">
        <title>Draft genome sequence of Kouleothrix aurantiaca JCM 19913.</title>
        <authorList>
            <person name="Hemp J."/>
        </authorList>
    </citation>
    <scope>NUCLEOTIDE SEQUENCE [LARGE SCALE GENOMIC DNA]</scope>
    <source>
        <strain evidence="1 2">COM-B</strain>
    </source>
</reference>
<gene>
    <name evidence="1" type="ORF">SE17_00195</name>
</gene>